<dbReference type="Pfam" id="PF06892">
    <property type="entry name" value="Phage_CP76"/>
    <property type="match status" value="1"/>
</dbReference>
<keyword evidence="3" id="KW-1185">Reference proteome</keyword>
<comment type="caution">
    <text evidence="2">The sequence shown here is derived from an EMBL/GenBank/DDBJ whole genome shotgun (WGS) entry which is preliminary data.</text>
</comment>
<reference evidence="2 3" key="1">
    <citation type="submission" date="2019-07" db="EMBL/GenBank/DDBJ databases">
        <title>Qingshengfaniella alkalisoli gen. nov., sp. nov., isolated from saline soil.</title>
        <authorList>
            <person name="Xu L."/>
            <person name="Huang X.-X."/>
            <person name="Sun J.-Q."/>
        </authorList>
    </citation>
    <scope>NUCLEOTIDE SEQUENCE [LARGE SCALE GENOMIC DNA]</scope>
    <source>
        <strain evidence="2 3">DSM 27279</strain>
    </source>
</reference>
<gene>
    <name evidence="2" type="ORF">FOZ76_14575</name>
</gene>
<evidence type="ECO:0000313" key="3">
    <source>
        <dbReference type="Proteomes" id="UP000318405"/>
    </source>
</evidence>
<feature type="region of interest" description="Disordered" evidence="1">
    <location>
        <begin position="169"/>
        <end position="201"/>
    </location>
</feature>
<proteinExistence type="predicted"/>
<dbReference type="InterPro" id="IPR009679">
    <property type="entry name" value="Phage_186_CII-like"/>
</dbReference>
<sequence length="201" mass="22273">MTLRRTNTSWRDALFNALRATHDGVAGFCNWASAHRDRTIADSTLYKRLDGKYPGERVPIEDAELITEYVMRDANARHKALDWIAALAARWNLIVIAVDPPRPVGDLAADLRAIVDKVARFFEKGGRLAGVVNQATADGHLTGAEVDEIEEHIDLVVRHLMQMKVKVRRAAGRPVDPSGELSRADEAHHAAPTQAQEDPDE</sequence>
<dbReference type="RefSeq" id="WP_143949008.1">
    <property type="nucleotide sequence ID" value="NZ_BAABMB010000001.1"/>
</dbReference>
<evidence type="ECO:0000256" key="1">
    <source>
        <dbReference type="SAM" id="MobiDB-lite"/>
    </source>
</evidence>
<dbReference type="OrthoDB" id="6039230at2"/>
<evidence type="ECO:0000313" key="2">
    <source>
        <dbReference type="EMBL" id="TSH92642.1"/>
    </source>
</evidence>
<organism evidence="2 3">
    <name type="scientific">Verticiella sediminum</name>
    <dbReference type="NCBI Taxonomy" id="1247510"/>
    <lineage>
        <taxon>Bacteria</taxon>
        <taxon>Pseudomonadati</taxon>
        <taxon>Pseudomonadota</taxon>
        <taxon>Betaproteobacteria</taxon>
        <taxon>Burkholderiales</taxon>
        <taxon>Alcaligenaceae</taxon>
        <taxon>Verticiella</taxon>
    </lineage>
</organism>
<accession>A0A556AIC9</accession>
<dbReference type="Proteomes" id="UP000318405">
    <property type="component" value="Unassembled WGS sequence"/>
</dbReference>
<dbReference type="EMBL" id="VLTJ01000029">
    <property type="protein sequence ID" value="TSH92642.1"/>
    <property type="molecule type" value="Genomic_DNA"/>
</dbReference>
<name>A0A556AIC9_9BURK</name>
<dbReference type="GO" id="GO:0003677">
    <property type="term" value="F:DNA binding"/>
    <property type="evidence" value="ECO:0007669"/>
    <property type="project" value="InterPro"/>
</dbReference>
<dbReference type="AlphaFoldDB" id="A0A556AIC9"/>
<protein>
    <submittedName>
        <fullName evidence="2">Uncharacterized protein</fullName>
    </submittedName>
</protein>